<keyword evidence="5" id="KW-1185">Reference proteome</keyword>
<accession>A0A5J4ZPS3</accession>
<feature type="coiled-coil region" evidence="1">
    <location>
        <begin position="132"/>
        <end position="159"/>
    </location>
</feature>
<dbReference type="OrthoDB" id="679141at2759"/>
<feature type="coiled-coil region" evidence="1">
    <location>
        <begin position="48"/>
        <end position="96"/>
    </location>
</feature>
<feature type="region of interest" description="Disordered" evidence="2">
    <location>
        <begin position="515"/>
        <end position="559"/>
    </location>
</feature>
<evidence type="ECO:0000256" key="1">
    <source>
        <dbReference type="SAM" id="Coils"/>
    </source>
</evidence>
<feature type="region of interest" description="Disordered" evidence="2">
    <location>
        <begin position="352"/>
        <end position="387"/>
    </location>
</feature>
<protein>
    <submittedName>
        <fullName evidence="4">Uncharacterized protein</fullName>
    </submittedName>
</protein>
<feature type="compositionally biased region" description="Basic and acidic residues" evidence="2">
    <location>
        <begin position="304"/>
        <end position="321"/>
    </location>
</feature>
<dbReference type="PANTHER" id="PTHR34360:SF2">
    <property type="entry name" value="MYOSIN HEAVY CHAIN-LIKE PROTEIN"/>
    <property type="match status" value="1"/>
</dbReference>
<dbReference type="Proteomes" id="UP000325577">
    <property type="component" value="Linkage Group LG6"/>
</dbReference>
<reference evidence="4 5" key="1">
    <citation type="submission" date="2019-09" db="EMBL/GenBank/DDBJ databases">
        <title>A chromosome-level genome assembly of the Chinese tupelo Nyssa sinensis.</title>
        <authorList>
            <person name="Yang X."/>
            <person name="Kang M."/>
            <person name="Yang Y."/>
            <person name="Xiong H."/>
            <person name="Wang M."/>
            <person name="Zhang Z."/>
            <person name="Wang Z."/>
            <person name="Wu H."/>
            <person name="Ma T."/>
            <person name="Liu J."/>
            <person name="Xi Z."/>
        </authorList>
    </citation>
    <scope>NUCLEOTIDE SEQUENCE [LARGE SCALE GENOMIC DNA]</scope>
    <source>
        <strain evidence="4">J267</strain>
        <tissue evidence="4">Leaf</tissue>
    </source>
</reference>
<organism evidence="4 5">
    <name type="scientific">Nyssa sinensis</name>
    <dbReference type="NCBI Taxonomy" id="561372"/>
    <lineage>
        <taxon>Eukaryota</taxon>
        <taxon>Viridiplantae</taxon>
        <taxon>Streptophyta</taxon>
        <taxon>Embryophyta</taxon>
        <taxon>Tracheophyta</taxon>
        <taxon>Spermatophyta</taxon>
        <taxon>Magnoliopsida</taxon>
        <taxon>eudicotyledons</taxon>
        <taxon>Gunneridae</taxon>
        <taxon>Pentapetalae</taxon>
        <taxon>asterids</taxon>
        <taxon>Cornales</taxon>
        <taxon>Nyssaceae</taxon>
        <taxon>Nyssa</taxon>
    </lineage>
</organism>
<keyword evidence="1" id="KW-0175">Coiled coil</keyword>
<feature type="compositionally biased region" description="Low complexity" evidence="2">
    <location>
        <begin position="352"/>
        <end position="376"/>
    </location>
</feature>
<dbReference type="PANTHER" id="PTHR34360">
    <property type="entry name" value="OS08G0519400 PROTEIN"/>
    <property type="match status" value="1"/>
</dbReference>
<name>A0A5J4ZPS3_9ASTE</name>
<sequence length="559" mass="64019">MSRTKMAVSLVLLPAILSSLWSLSESTSPISQIDTQTSCGNHHLIRDLQEANLKVARLESILEETIQDLNAKSLYLRENEKLIEEMTHEINHLQSALFKLKGDSSCVDERLNVLEDEVRLLWAASRKNNFELHNLESKAQDAENRLEMVTSQVEKMADIVTEQWIQIQHLEQALQIAEMRALKGRKQASSTRCTFLKFIKIHFGSHLQKLREMLDSFLFEKESALGSYTSQALHQLAKILSAAKKYHHEGFIKQEMERNEFTAALANSEVIFFVASALITFPIMSAWIESQFFSKVNTNNNNVKETEVPNKEEPFTKKEQEQEQEQVPSFIPETQNGYGLYGHESGQLPPTTTTPTLTTNGKPYTTTTTTTNLPYKTESEVPSNNYYNPQGMTTTKFMDKGYTTNTPTTTGNNYYNGGNTYNNQQQGFGESEFMDKGYTTPINSNNYYNGGNTYNNQQQGFGESKFMDKGYTTPINSNNYYNGGNNYNNQKQGMSDTRFLENGRYYYDLNRENNYGNEYQNSKGVNYNNRGKYYGNNENSYEGYQNQDEFQESEDDFMP</sequence>
<evidence type="ECO:0000256" key="2">
    <source>
        <dbReference type="SAM" id="MobiDB-lite"/>
    </source>
</evidence>
<keyword evidence="3" id="KW-0732">Signal</keyword>
<feature type="region of interest" description="Disordered" evidence="2">
    <location>
        <begin position="304"/>
        <end position="327"/>
    </location>
</feature>
<feature type="compositionally biased region" description="Acidic residues" evidence="2">
    <location>
        <begin position="549"/>
        <end position="559"/>
    </location>
</feature>
<evidence type="ECO:0000313" key="5">
    <source>
        <dbReference type="Proteomes" id="UP000325577"/>
    </source>
</evidence>
<feature type="chain" id="PRO_5023873863" evidence="3">
    <location>
        <begin position="27"/>
        <end position="559"/>
    </location>
</feature>
<gene>
    <name evidence="4" type="ORF">F0562_014002</name>
</gene>
<dbReference type="AlphaFoldDB" id="A0A5J4ZPS3"/>
<feature type="compositionally biased region" description="Low complexity" evidence="2">
    <location>
        <begin position="524"/>
        <end position="547"/>
    </location>
</feature>
<feature type="signal peptide" evidence="3">
    <location>
        <begin position="1"/>
        <end position="26"/>
    </location>
</feature>
<evidence type="ECO:0000256" key="3">
    <source>
        <dbReference type="SAM" id="SignalP"/>
    </source>
</evidence>
<evidence type="ECO:0000313" key="4">
    <source>
        <dbReference type="EMBL" id="KAA8519746.1"/>
    </source>
</evidence>
<proteinExistence type="predicted"/>
<dbReference type="EMBL" id="CM018049">
    <property type="protein sequence ID" value="KAA8519746.1"/>
    <property type="molecule type" value="Genomic_DNA"/>
</dbReference>